<evidence type="ECO:0000256" key="1">
    <source>
        <dbReference type="SAM" id="MobiDB-lite"/>
    </source>
</evidence>
<feature type="region of interest" description="Disordered" evidence="1">
    <location>
        <begin position="73"/>
        <end position="101"/>
    </location>
</feature>
<feature type="compositionally biased region" description="Acidic residues" evidence="1">
    <location>
        <begin position="192"/>
        <end position="202"/>
    </location>
</feature>
<organism evidence="2">
    <name type="scientific">Mucor ambiguus</name>
    <dbReference type="NCBI Taxonomy" id="91626"/>
    <lineage>
        <taxon>Eukaryota</taxon>
        <taxon>Fungi</taxon>
        <taxon>Fungi incertae sedis</taxon>
        <taxon>Mucoromycota</taxon>
        <taxon>Mucoromycotina</taxon>
        <taxon>Mucoromycetes</taxon>
        <taxon>Mucorales</taxon>
        <taxon>Mucorineae</taxon>
        <taxon>Mucoraceae</taxon>
        <taxon>Mucor</taxon>
    </lineage>
</organism>
<keyword evidence="3" id="KW-1185">Reference proteome</keyword>
<evidence type="ECO:0000313" key="2">
    <source>
        <dbReference type="EMBL" id="GAN04750.1"/>
    </source>
</evidence>
<dbReference type="AlphaFoldDB" id="A0A0C9LUB8"/>
<feature type="region of interest" description="Disordered" evidence="1">
    <location>
        <begin position="1"/>
        <end position="25"/>
    </location>
</feature>
<reference evidence="2" key="1">
    <citation type="submission" date="2014-09" db="EMBL/GenBank/DDBJ databases">
        <title>Draft genome sequence of an oleaginous Mucoromycotina fungus Mucor ambiguus NBRC6742.</title>
        <authorList>
            <person name="Takeda I."/>
            <person name="Yamane N."/>
            <person name="Morita T."/>
            <person name="Tamano K."/>
            <person name="Machida M."/>
            <person name="Baker S."/>
            <person name="Koike H."/>
        </authorList>
    </citation>
    <scope>NUCLEOTIDE SEQUENCE</scope>
    <source>
        <strain evidence="2">NBRC 6742</strain>
    </source>
</reference>
<dbReference type="OrthoDB" id="2286793at2759"/>
<feature type="compositionally biased region" description="Basic residues" evidence="1">
    <location>
        <begin position="85"/>
        <end position="94"/>
    </location>
</feature>
<accession>A0A0C9LUB8</accession>
<dbReference type="Proteomes" id="UP000053815">
    <property type="component" value="Unassembled WGS sequence"/>
</dbReference>
<protein>
    <submittedName>
        <fullName evidence="2">Uncharacterized protein</fullName>
    </submittedName>
</protein>
<feature type="region of interest" description="Disordered" evidence="1">
    <location>
        <begin position="148"/>
        <end position="202"/>
    </location>
</feature>
<name>A0A0C9LUB8_9FUNG</name>
<feature type="compositionally biased region" description="Polar residues" evidence="1">
    <location>
        <begin position="169"/>
        <end position="185"/>
    </location>
</feature>
<feature type="compositionally biased region" description="Basic and acidic residues" evidence="1">
    <location>
        <begin position="1"/>
        <end position="10"/>
    </location>
</feature>
<proteinExistence type="predicted"/>
<evidence type="ECO:0000313" key="3">
    <source>
        <dbReference type="Proteomes" id="UP000053815"/>
    </source>
</evidence>
<sequence>MSSVDNKDPNDFTTGSAHPHYRNIPLDLTTSPLEKYFQDMYLAEMNEQELLTDTTTAASSDESLRHHSRVQPIWIPGASDANGSHHNKRKKRKDRTSTTFPSTMNTFATLFDNSYTSRQPIISVAERTQSQNQVAQIRKHAFTVGSLVDRPPAPWPASFTVPHDGNDGKTWSSHQQDNDSASDSIESGDILFDCESDPEDTV</sequence>
<gene>
    <name evidence="2" type="ORF">MAM1_0072d04215</name>
</gene>
<dbReference type="EMBL" id="DF836361">
    <property type="protein sequence ID" value="GAN04750.1"/>
    <property type="molecule type" value="Genomic_DNA"/>
</dbReference>